<dbReference type="InterPro" id="IPR019787">
    <property type="entry name" value="Znf_PHD-finger"/>
</dbReference>
<dbReference type="PROSITE" id="PS01359">
    <property type="entry name" value="ZF_PHD_1"/>
    <property type="match status" value="1"/>
</dbReference>
<name>A0A2N9EMJ1_FAGSY</name>
<dbReference type="Gene3D" id="3.30.40.10">
    <property type="entry name" value="Zinc/RING finger domain, C3HC4 (zinc finger)"/>
    <property type="match status" value="1"/>
</dbReference>
<dbReference type="PANTHER" id="PTHR46309">
    <property type="entry name" value="PHD FINGER PROTEIN 12"/>
    <property type="match status" value="1"/>
</dbReference>
<proteinExistence type="predicted"/>
<evidence type="ECO:0000256" key="5">
    <source>
        <dbReference type="ARBA" id="ARBA00023242"/>
    </source>
</evidence>
<keyword evidence="4" id="KW-0862">Zinc</keyword>
<dbReference type="GO" id="GO:0008270">
    <property type="term" value="F:zinc ion binding"/>
    <property type="evidence" value="ECO:0007669"/>
    <property type="project" value="UniProtKB-KW"/>
</dbReference>
<feature type="region of interest" description="Disordered" evidence="7">
    <location>
        <begin position="105"/>
        <end position="125"/>
    </location>
</feature>
<accession>A0A2N9EMJ1</accession>
<dbReference type="PROSITE" id="PS50016">
    <property type="entry name" value="ZF_PHD_2"/>
    <property type="match status" value="1"/>
</dbReference>
<gene>
    <name evidence="9" type="ORF">FSB_LOCUS3646</name>
</gene>
<evidence type="ECO:0000256" key="7">
    <source>
        <dbReference type="SAM" id="MobiDB-lite"/>
    </source>
</evidence>
<dbReference type="InterPro" id="IPR013083">
    <property type="entry name" value="Znf_RING/FYVE/PHD"/>
</dbReference>
<evidence type="ECO:0000259" key="8">
    <source>
        <dbReference type="PROSITE" id="PS50016"/>
    </source>
</evidence>
<dbReference type="InterPro" id="IPR001965">
    <property type="entry name" value="Znf_PHD"/>
</dbReference>
<dbReference type="CDD" id="cd04301">
    <property type="entry name" value="NAT_SF"/>
    <property type="match status" value="1"/>
</dbReference>
<dbReference type="Pfam" id="PF16135">
    <property type="entry name" value="TDBD"/>
    <property type="match status" value="1"/>
</dbReference>
<dbReference type="SUPFAM" id="SSF55729">
    <property type="entry name" value="Acyl-CoA N-acyltransferases (Nat)"/>
    <property type="match status" value="1"/>
</dbReference>
<evidence type="ECO:0000256" key="2">
    <source>
        <dbReference type="ARBA" id="ARBA00022723"/>
    </source>
</evidence>
<dbReference type="InterPro" id="IPR042163">
    <property type="entry name" value="PHF12"/>
</dbReference>
<dbReference type="InterPro" id="IPR056511">
    <property type="entry name" value="IDM1_C"/>
</dbReference>
<keyword evidence="2" id="KW-0479">Metal-binding</keyword>
<evidence type="ECO:0000256" key="6">
    <source>
        <dbReference type="PROSITE-ProRule" id="PRU00146"/>
    </source>
</evidence>
<evidence type="ECO:0000256" key="4">
    <source>
        <dbReference type="ARBA" id="ARBA00022833"/>
    </source>
</evidence>
<keyword evidence="3 6" id="KW-0863">Zinc-finger</keyword>
<dbReference type="Pfam" id="PF23209">
    <property type="entry name" value="IDM1_C"/>
    <property type="match status" value="1"/>
</dbReference>
<comment type="subcellular location">
    <subcellularLocation>
        <location evidence="1">Nucleus</location>
    </subcellularLocation>
</comment>
<dbReference type="GO" id="GO:0005634">
    <property type="term" value="C:nucleus"/>
    <property type="evidence" value="ECO:0007669"/>
    <property type="project" value="UniProtKB-SubCell"/>
</dbReference>
<protein>
    <recommendedName>
        <fullName evidence="8">PHD-type domain-containing protein</fullName>
    </recommendedName>
</protein>
<reference evidence="9" key="1">
    <citation type="submission" date="2018-02" db="EMBL/GenBank/DDBJ databases">
        <authorList>
            <person name="Cohen D.B."/>
            <person name="Kent A.D."/>
        </authorList>
    </citation>
    <scope>NUCLEOTIDE SEQUENCE</scope>
</reference>
<organism evidence="9">
    <name type="scientific">Fagus sylvatica</name>
    <name type="common">Beechnut</name>
    <dbReference type="NCBI Taxonomy" id="28930"/>
    <lineage>
        <taxon>Eukaryota</taxon>
        <taxon>Viridiplantae</taxon>
        <taxon>Streptophyta</taxon>
        <taxon>Embryophyta</taxon>
        <taxon>Tracheophyta</taxon>
        <taxon>Spermatophyta</taxon>
        <taxon>Magnoliopsida</taxon>
        <taxon>eudicotyledons</taxon>
        <taxon>Gunneridae</taxon>
        <taxon>Pentapetalae</taxon>
        <taxon>rosids</taxon>
        <taxon>fabids</taxon>
        <taxon>Fagales</taxon>
        <taxon>Fagaceae</taxon>
        <taxon>Fagus</taxon>
    </lineage>
</organism>
<dbReference type="GO" id="GO:0003714">
    <property type="term" value="F:transcription corepressor activity"/>
    <property type="evidence" value="ECO:0007669"/>
    <property type="project" value="InterPro"/>
</dbReference>
<dbReference type="InterPro" id="IPR054292">
    <property type="entry name" value="DUF7028"/>
</dbReference>
<dbReference type="GO" id="GO:0006357">
    <property type="term" value="P:regulation of transcription by RNA polymerase II"/>
    <property type="evidence" value="ECO:0007669"/>
    <property type="project" value="TreeGrafter"/>
</dbReference>
<feature type="domain" description="PHD-type" evidence="8">
    <location>
        <begin position="418"/>
        <end position="463"/>
    </location>
</feature>
<dbReference type="SUPFAM" id="SSF57903">
    <property type="entry name" value="FYVE/PHD zinc finger"/>
    <property type="match status" value="1"/>
</dbReference>
<dbReference type="InterPro" id="IPR016181">
    <property type="entry name" value="Acyl_CoA_acyltransferase"/>
</dbReference>
<sequence>MEKKTPGLCPSPSSVVFVESKWCPGAVSEWYKLGQNEGFNCYKSGSSKKDVKENAKKHLSAMGWVIWYGQKGSKRELRYNSPLGKCFYSLRMACKGCLDLQESGAQSGSSTDQRVVSNSVSKTDNLASNSSCQRVVSDSVCESVASDSFCESVASDSVCEKVAPCCEPMKFSNVGDEVKGELGADNHKRKRRKVMAVLEEKLGHLRGESMECINVGDEVNVELATGNLKRRRGGKVLENLEKTKDHSGGGAMECINVGDKDKGELATGNLKRKRGKVWADLEKTIDHSKGAKTSRVLNSRRIVRNAVIPSSSNRSPRSILSWLLDNNVVLPRAIVHYRGKKGGPPLLTKGYITRDGIECDCCSKVFALTAFEAHAGSTNHRPAANILLEDGRSLIECQKDAMNGNENKCFTTDQQVNDEICSVCHYGGDLILCDQCPSSFHKGCLGLEDVPVGDWFCPSCRCGICDHGKFQEGNGNNMDNCFMACKLCEHKFHFGCLRSREVVNSEIYDKDHWFCGRKCEDIFLGLCKLLGKPIPVGDDNLTWTVLKYDSESCNLDASDIEASTENYSKLSAALSVMHECFDPVKDPHTNRDLVEDVIFSRGSELKRLNFRGFDTVLLERNEELITVATLRIHGEKVAEVPLVGTRFQYRRLGMCQILMNELEKQLMVLGVGKLILPAAPSVLKTWTTSFMFSEMTNFERSQLLDYTFLDFQDTIMCQKLLMKNTGAEIVDEGLVDAAASHGESNSECFIEEANFQKANRGNSTVYSKCYKRRKISACERQSSGYSITTRGERYRALRPQFKARVPFHDAHSRHLVPAI</sequence>
<dbReference type="SMART" id="SM00249">
    <property type="entry name" value="PHD"/>
    <property type="match status" value="2"/>
</dbReference>
<evidence type="ECO:0000256" key="1">
    <source>
        <dbReference type="ARBA" id="ARBA00004123"/>
    </source>
</evidence>
<dbReference type="InterPro" id="IPR011011">
    <property type="entry name" value="Znf_FYVE_PHD"/>
</dbReference>
<dbReference type="InterPro" id="IPR032308">
    <property type="entry name" value="TDBD"/>
</dbReference>
<dbReference type="Pfam" id="PF22970">
    <property type="entry name" value="DUF7028"/>
    <property type="match status" value="1"/>
</dbReference>
<dbReference type="InterPro" id="IPR019786">
    <property type="entry name" value="Zinc_finger_PHD-type_CS"/>
</dbReference>
<dbReference type="PANTHER" id="PTHR46309:SF15">
    <property type="entry name" value="PHD-FINGER PROTEIN"/>
    <property type="match status" value="1"/>
</dbReference>
<dbReference type="AlphaFoldDB" id="A0A2N9EMJ1"/>
<dbReference type="Pfam" id="PF00628">
    <property type="entry name" value="PHD"/>
    <property type="match status" value="1"/>
</dbReference>
<evidence type="ECO:0000256" key="3">
    <source>
        <dbReference type="ARBA" id="ARBA00022771"/>
    </source>
</evidence>
<keyword evidence="5" id="KW-0539">Nucleus</keyword>
<evidence type="ECO:0000313" key="9">
    <source>
        <dbReference type="EMBL" id="SPC75764.1"/>
    </source>
</evidence>
<dbReference type="EMBL" id="OIVN01000180">
    <property type="protein sequence ID" value="SPC75764.1"/>
    <property type="molecule type" value="Genomic_DNA"/>
</dbReference>